<evidence type="ECO:0000313" key="2">
    <source>
        <dbReference type="Proteomes" id="UP001415169"/>
    </source>
</evidence>
<reference evidence="1" key="1">
    <citation type="journal article" date="2014" name="Int. J. Syst. Evol. Microbiol.">
        <title>Complete genome of a new Firmicutes species belonging to the dominant human colonic microbiota ('Ruminococcus bicirculans') reveals two chromosomes and a selective capacity to utilize plant glucans.</title>
        <authorList>
            <consortium name="NISC Comparative Sequencing Program"/>
            <person name="Wegmann U."/>
            <person name="Louis P."/>
            <person name="Goesmann A."/>
            <person name="Henrissat B."/>
            <person name="Duncan S.H."/>
            <person name="Flint H.J."/>
        </authorList>
    </citation>
    <scope>NUCLEOTIDE SEQUENCE</scope>
    <source>
        <strain evidence="1">JCM 17590</strain>
    </source>
</reference>
<sequence length="125" mass="12979">MSGTTSRATPSPTPKLINASLSITVPTVPPSTVLIPSTCNAAPGYTDISSGAQVVVKNEHGSVILTSTLGDGAYMGSDLGHCKFSFALDDLPLAKIYQIHVGNSFRGVIDYTPDQIEANPNFAIG</sequence>
<organism evidence="1 2">
    <name type="scientific">Gryllotalpicola daejeonensis</name>
    <dbReference type="NCBI Taxonomy" id="993087"/>
    <lineage>
        <taxon>Bacteria</taxon>
        <taxon>Bacillati</taxon>
        <taxon>Actinomycetota</taxon>
        <taxon>Actinomycetes</taxon>
        <taxon>Micrococcales</taxon>
        <taxon>Microbacteriaceae</taxon>
        <taxon>Gryllotalpicola</taxon>
    </lineage>
</organism>
<proteinExistence type="predicted"/>
<dbReference type="Proteomes" id="UP001415169">
    <property type="component" value="Unassembled WGS sequence"/>
</dbReference>
<gene>
    <name evidence="1" type="ORF">GCM10022286_05710</name>
</gene>
<evidence type="ECO:0000313" key="1">
    <source>
        <dbReference type="EMBL" id="GAA4155983.1"/>
    </source>
</evidence>
<name>A0ABP7ZF94_9MICO</name>
<comment type="caution">
    <text evidence="1">The sequence shown here is derived from an EMBL/GenBank/DDBJ whole genome shotgun (WGS) entry which is preliminary data.</text>
</comment>
<protein>
    <submittedName>
        <fullName evidence="1">Uncharacterized protein</fullName>
    </submittedName>
</protein>
<keyword evidence="2" id="KW-1185">Reference proteome</keyword>
<dbReference type="RefSeq" id="WP_344790222.1">
    <property type="nucleotide sequence ID" value="NZ_BAABBV010000001.1"/>
</dbReference>
<accession>A0ABP7ZF94</accession>
<reference evidence="1" key="2">
    <citation type="submission" date="2023-12" db="EMBL/GenBank/DDBJ databases">
        <authorList>
            <person name="Sun Q."/>
            <person name="Inoue M."/>
        </authorList>
    </citation>
    <scope>NUCLEOTIDE SEQUENCE</scope>
    <source>
        <strain evidence="1">JCM 17590</strain>
    </source>
</reference>
<dbReference type="EMBL" id="BAABBV010000001">
    <property type="protein sequence ID" value="GAA4155983.1"/>
    <property type="molecule type" value="Genomic_DNA"/>
</dbReference>